<dbReference type="FunFam" id="1.10.287.130:FF:000001">
    <property type="entry name" value="Two-component sensor histidine kinase"/>
    <property type="match status" value="1"/>
</dbReference>
<evidence type="ECO:0000256" key="3">
    <source>
        <dbReference type="ARBA" id="ARBA00012438"/>
    </source>
</evidence>
<keyword evidence="8" id="KW-0472">Membrane</keyword>
<dbReference type="SUPFAM" id="SSF47384">
    <property type="entry name" value="Homodimeric domain of signal transducing histidine kinase"/>
    <property type="match status" value="1"/>
</dbReference>
<dbReference type="InterPro" id="IPR003594">
    <property type="entry name" value="HATPase_dom"/>
</dbReference>
<dbReference type="PROSITE" id="PS50110">
    <property type="entry name" value="RESPONSE_REGULATORY"/>
    <property type="match status" value="1"/>
</dbReference>
<feature type="domain" description="Response regulatory" evidence="11">
    <location>
        <begin position="524"/>
        <end position="639"/>
    </location>
</feature>
<protein>
    <recommendedName>
        <fullName evidence="3">histidine kinase</fullName>
        <ecNumber evidence="3">2.7.13.3</ecNumber>
    </recommendedName>
</protein>
<dbReference type="EMBL" id="WNWM01000002">
    <property type="protein sequence ID" value="MUI16595.1"/>
    <property type="molecule type" value="Genomic_DNA"/>
</dbReference>
<comment type="catalytic activity">
    <reaction evidence="1">
        <text>ATP + protein L-histidine = ADP + protein N-phospho-L-histidine.</text>
        <dbReference type="EC" id="2.7.13.3"/>
    </reaction>
</comment>
<feature type="domain" description="PAS" evidence="12">
    <location>
        <begin position="142"/>
        <end position="199"/>
    </location>
</feature>
<dbReference type="Gene3D" id="1.10.287.130">
    <property type="match status" value="1"/>
</dbReference>
<proteinExistence type="predicted"/>
<dbReference type="Pfam" id="PF08448">
    <property type="entry name" value="PAS_4"/>
    <property type="match status" value="1"/>
</dbReference>
<dbReference type="Gene3D" id="3.30.565.10">
    <property type="entry name" value="Histidine kinase-like ATPase, C-terminal domain"/>
    <property type="match status" value="1"/>
</dbReference>
<feature type="domain" description="PAS" evidence="12">
    <location>
        <begin position="14"/>
        <end position="87"/>
    </location>
</feature>
<evidence type="ECO:0000313" key="15">
    <source>
        <dbReference type="Proteomes" id="UP000431684"/>
    </source>
</evidence>
<evidence type="ECO:0000256" key="1">
    <source>
        <dbReference type="ARBA" id="ARBA00000085"/>
    </source>
</evidence>
<dbReference type="Pfam" id="PF00512">
    <property type="entry name" value="HisKA"/>
    <property type="match status" value="1"/>
</dbReference>
<dbReference type="InterPro" id="IPR036097">
    <property type="entry name" value="HisK_dim/P_sf"/>
</dbReference>
<evidence type="ECO:0000256" key="2">
    <source>
        <dbReference type="ARBA" id="ARBA00004429"/>
    </source>
</evidence>
<keyword evidence="15" id="KW-1185">Reference proteome</keyword>
<dbReference type="Proteomes" id="UP000431684">
    <property type="component" value="Unassembled WGS sequence"/>
</dbReference>
<dbReference type="InterPro" id="IPR001789">
    <property type="entry name" value="Sig_transdc_resp-reg_receiver"/>
</dbReference>
<evidence type="ECO:0000259" key="13">
    <source>
        <dbReference type="PROSITE" id="PS50113"/>
    </source>
</evidence>
<gene>
    <name evidence="14" type="ORF">GJV26_29670</name>
</gene>
<comment type="subcellular location">
    <subcellularLocation>
        <location evidence="2">Cell inner membrane</location>
        <topology evidence="2">Multi-pass membrane protein</topology>
    </subcellularLocation>
</comment>
<feature type="modified residue" description="4-aspartylphosphate" evidence="9">
    <location>
        <position position="573"/>
    </location>
</feature>
<dbReference type="InterPro" id="IPR000014">
    <property type="entry name" value="PAS"/>
</dbReference>
<dbReference type="AlphaFoldDB" id="A0A6I3XXT0"/>
<dbReference type="Pfam" id="PF02518">
    <property type="entry name" value="HATPase_c"/>
    <property type="match status" value="1"/>
</dbReference>
<sequence>MPPTSRAQMADPFAEFCFSRMVEEVTDYAIFLVDPAGMIQTWNPAAQVMKGYLANEVIGRHFRMLYTEEDRRRHHPEHNLKHAAEHGTFQEEAWRQRKDGSLFWAMVEVIAIRDGGGELKGFCKLTRDITGMKRLQDDLVAEKERAEVTLDVIADGVISVDAAGRVEYINHEAERLVDWAQAQARGTAVEEVFDIVQPEHYSAHEAMLVLADASGIPPRTTQVLRTRGGDRHVIEMRQSKMPGRDGEPGGIVIVFHDVGERQRMEAALRDADRRKDEFLAMLAHELRNPLAPVSAAAELLALGTLDAGSSKKASQVIIRQVKHMTELVDDLLDVSRVSRGQVTLKMTSLDMKTVVGNAVEQVRPLIENRRHTLAISLAPARAYVSGDEKRLVQVIANLLNNAAKYTPPGGDIRIAMSVSDSTVCIEVADNGVGIEPAIQERMFELFEQVQRNSDRVLGGLGIGLALVRSLVEMHGGAVSCHSEGLGHGSRFTVCVPALPPDAALPERRGADRLTQLPVGDTHLDVLVVDDNIDAAEMLQFFLTTMGHAVRLAHAAGKALEMVRSSAPDVCILDIGLPDSSGHDLAIGIRKAASRPPVLVALTGFGTANDRDQAAAAGFDHYFVKPVDLNALAGILGSVTRRNADG</sequence>
<dbReference type="GO" id="GO:0005886">
    <property type="term" value="C:plasma membrane"/>
    <property type="evidence" value="ECO:0007669"/>
    <property type="project" value="UniProtKB-SubCell"/>
</dbReference>
<dbReference type="InterPro" id="IPR035965">
    <property type="entry name" value="PAS-like_dom_sf"/>
</dbReference>
<dbReference type="PRINTS" id="PR00344">
    <property type="entry name" value="BCTRLSENSOR"/>
</dbReference>
<dbReference type="Gene3D" id="3.40.50.2300">
    <property type="match status" value="1"/>
</dbReference>
<dbReference type="GO" id="GO:0009927">
    <property type="term" value="F:histidine phosphotransfer kinase activity"/>
    <property type="evidence" value="ECO:0007669"/>
    <property type="project" value="TreeGrafter"/>
</dbReference>
<dbReference type="CDD" id="cd00075">
    <property type="entry name" value="HATPase"/>
    <property type="match status" value="1"/>
</dbReference>
<dbReference type="SUPFAM" id="SSF55874">
    <property type="entry name" value="ATPase domain of HSP90 chaperone/DNA topoisomerase II/histidine kinase"/>
    <property type="match status" value="1"/>
</dbReference>
<feature type="domain" description="PAC" evidence="13">
    <location>
        <begin position="89"/>
        <end position="141"/>
    </location>
</feature>
<keyword evidence="5" id="KW-0808">Transferase</keyword>
<dbReference type="Pfam" id="PF00989">
    <property type="entry name" value="PAS"/>
    <property type="match status" value="1"/>
</dbReference>
<feature type="domain" description="Histidine kinase" evidence="10">
    <location>
        <begin position="281"/>
        <end position="499"/>
    </location>
</feature>
<dbReference type="InterPro" id="IPR013767">
    <property type="entry name" value="PAS_fold"/>
</dbReference>
<dbReference type="SMART" id="SM00388">
    <property type="entry name" value="HisKA"/>
    <property type="match status" value="1"/>
</dbReference>
<evidence type="ECO:0000259" key="10">
    <source>
        <dbReference type="PROSITE" id="PS50109"/>
    </source>
</evidence>
<keyword evidence="7" id="KW-0902">Two-component regulatory system</keyword>
<dbReference type="OrthoDB" id="9810730at2"/>
<dbReference type="NCBIfam" id="TIGR00229">
    <property type="entry name" value="sensory_box"/>
    <property type="match status" value="2"/>
</dbReference>
<dbReference type="Pfam" id="PF00072">
    <property type="entry name" value="Response_reg"/>
    <property type="match status" value="1"/>
</dbReference>
<dbReference type="InterPro" id="IPR011006">
    <property type="entry name" value="CheY-like_superfamily"/>
</dbReference>
<evidence type="ECO:0000256" key="9">
    <source>
        <dbReference type="PROSITE-ProRule" id="PRU00169"/>
    </source>
</evidence>
<dbReference type="PANTHER" id="PTHR43047">
    <property type="entry name" value="TWO-COMPONENT HISTIDINE PROTEIN KINASE"/>
    <property type="match status" value="1"/>
</dbReference>
<dbReference type="PANTHER" id="PTHR43047:SF72">
    <property type="entry name" value="OSMOSENSING HISTIDINE PROTEIN KINASE SLN1"/>
    <property type="match status" value="1"/>
</dbReference>
<dbReference type="CDD" id="cd00130">
    <property type="entry name" value="PAS"/>
    <property type="match status" value="2"/>
</dbReference>
<dbReference type="GO" id="GO:0006355">
    <property type="term" value="P:regulation of DNA-templated transcription"/>
    <property type="evidence" value="ECO:0007669"/>
    <property type="project" value="InterPro"/>
</dbReference>
<keyword evidence="4 9" id="KW-0597">Phosphoprotein</keyword>
<dbReference type="PROSITE" id="PS50109">
    <property type="entry name" value="HIS_KIN"/>
    <property type="match status" value="1"/>
</dbReference>
<dbReference type="InterPro" id="IPR005467">
    <property type="entry name" value="His_kinase_dom"/>
</dbReference>
<dbReference type="InterPro" id="IPR004358">
    <property type="entry name" value="Sig_transdc_His_kin-like_C"/>
</dbReference>
<evidence type="ECO:0000256" key="4">
    <source>
        <dbReference type="ARBA" id="ARBA00022553"/>
    </source>
</evidence>
<dbReference type="InterPro" id="IPR003661">
    <property type="entry name" value="HisK_dim/P_dom"/>
</dbReference>
<organism evidence="14 15">
    <name type="scientific">Pseudoduganella dura</name>
    <dbReference type="NCBI Taxonomy" id="321982"/>
    <lineage>
        <taxon>Bacteria</taxon>
        <taxon>Pseudomonadati</taxon>
        <taxon>Pseudomonadota</taxon>
        <taxon>Betaproteobacteria</taxon>
        <taxon>Burkholderiales</taxon>
        <taxon>Oxalobacteraceae</taxon>
        <taxon>Telluria group</taxon>
        <taxon>Pseudoduganella</taxon>
    </lineage>
</organism>
<dbReference type="SMART" id="SM00448">
    <property type="entry name" value="REC"/>
    <property type="match status" value="1"/>
</dbReference>
<dbReference type="PROSITE" id="PS50113">
    <property type="entry name" value="PAC"/>
    <property type="match status" value="1"/>
</dbReference>
<dbReference type="InterPro" id="IPR000700">
    <property type="entry name" value="PAS-assoc_C"/>
</dbReference>
<evidence type="ECO:0000259" key="12">
    <source>
        <dbReference type="PROSITE" id="PS50112"/>
    </source>
</evidence>
<evidence type="ECO:0000259" key="11">
    <source>
        <dbReference type="PROSITE" id="PS50110"/>
    </source>
</evidence>
<evidence type="ECO:0000256" key="8">
    <source>
        <dbReference type="ARBA" id="ARBA00023136"/>
    </source>
</evidence>
<dbReference type="EC" id="2.7.13.3" evidence="3"/>
<evidence type="ECO:0000256" key="5">
    <source>
        <dbReference type="ARBA" id="ARBA00022679"/>
    </source>
</evidence>
<dbReference type="CDD" id="cd00082">
    <property type="entry name" value="HisKA"/>
    <property type="match status" value="1"/>
</dbReference>
<accession>A0A6I3XXT0</accession>
<evidence type="ECO:0000256" key="6">
    <source>
        <dbReference type="ARBA" id="ARBA00022777"/>
    </source>
</evidence>
<dbReference type="InterPro" id="IPR036890">
    <property type="entry name" value="HATPase_C_sf"/>
</dbReference>
<evidence type="ECO:0000313" key="14">
    <source>
        <dbReference type="EMBL" id="MUI16595.1"/>
    </source>
</evidence>
<dbReference type="SUPFAM" id="SSF52172">
    <property type="entry name" value="CheY-like"/>
    <property type="match status" value="1"/>
</dbReference>
<dbReference type="InterPro" id="IPR013656">
    <property type="entry name" value="PAS_4"/>
</dbReference>
<keyword evidence="6" id="KW-0418">Kinase</keyword>
<dbReference type="GO" id="GO:0000155">
    <property type="term" value="F:phosphorelay sensor kinase activity"/>
    <property type="evidence" value="ECO:0007669"/>
    <property type="project" value="InterPro"/>
</dbReference>
<name>A0A6I3XXT0_9BURK</name>
<comment type="caution">
    <text evidence="14">The sequence shown here is derived from an EMBL/GenBank/DDBJ whole genome shotgun (WGS) entry which is preliminary data.</text>
</comment>
<dbReference type="Gene3D" id="3.30.450.20">
    <property type="entry name" value="PAS domain"/>
    <property type="match status" value="2"/>
</dbReference>
<dbReference type="SMART" id="SM00387">
    <property type="entry name" value="HATPase_c"/>
    <property type="match status" value="1"/>
</dbReference>
<dbReference type="FunFam" id="3.30.565.10:FF:000006">
    <property type="entry name" value="Sensor histidine kinase WalK"/>
    <property type="match status" value="1"/>
</dbReference>
<reference evidence="14 15" key="1">
    <citation type="submission" date="2019-11" db="EMBL/GenBank/DDBJ databases">
        <title>Draft Genome Sequences of Six Type Strains of the Genus Massilia.</title>
        <authorList>
            <person name="Miess H."/>
            <person name="Frediansyah A."/>
            <person name="Goeker M."/>
            <person name="Gross H."/>
        </authorList>
    </citation>
    <scope>NUCLEOTIDE SEQUENCE [LARGE SCALE GENOMIC DNA]</scope>
    <source>
        <strain evidence="14 15">DSM 17513</strain>
    </source>
</reference>
<dbReference type="SMART" id="SM00091">
    <property type="entry name" value="PAS"/>
    <property type="match status" value="2"/>
</dbReference>
<dbReference type="SUPFAM" id="SSF55785">
    <property type="entry name" value="PYP-like sensor domain (PAS domain)"/>
    <property type="match status" value="2"/>
</dbReference>
<dbReference type="PROSITE" id="PS50112">
    <property type="entry name" value="PAS"/>
    <property type="match status" value="2"/>
</dbReference>
<evidence type="ECO:0000256" key="7">
    <source>
        <dbReference type="ARBA" id="ARBA00023012"/>
    </source>
</evidence>